<evidence type="ECO:0000256" key="6">
    <source>
        <dbReference type="ARBA" id="ARBA00022759"/>
    </source>
</evidence>
<dbReference type="Pfam" id="PF14622">
    <property type="entry name" value="Ribonucleas_3_3"/>
    <property type="match status" value="1"/>
</dbReference>
<dbReference type="CDD" id="cd10845">
    <property type="entry name" value="DSRM_RNAse_III_family"/>
    <property type="match status" value="1"/>
</dbReference>
<dbReference type="HAMAP" id="MF_00104">
    <property type="entry name" value="RNase_III"/>
    <property type="match status" value="1"/>
</dbReference>
<dbReference type="GO" id="GO:0019843">
    <property type="term" value="F:rRNA binding"/>
    <property type="evidence" value="ECO:0007669"/>
    <property type="project" value="UniProtKB-KW"/>
</dbReference>
<dbReference type="GO" id="GO:0010468">
    <property type="term" value="P:regulation of gene expression"/>
    <property type="evidence" value="ECO:0007669"/>
    <property type="project" value="TreeGrafter"/>
</dbReference>
<feature type="active site" evidence="9">
    <location>
        <position position="44"/>
    </location>
</feature>
<comment type="similarity">
    <text evidence="2">Belongs to the ribonuclease III family.</text>
</comment>
<dbReference type="GO" id="GO:0008033">
    <property type="term" value="P:tRNA processing"/>
    <property type="evidence" value="ECO:0007669"/>
    <property type="project" value="UniProtKB-KW"/>
</dbReference>
<keyword evidence="3 9" id="KW-0698">rRNA processing</keyword>
<dbReference type="InterPro" id="IPR014720">
    <property type="entry name" value="dsRBD_dom"/>
</dbReference>
<evidence type="ECO:0000256" key="3">
    <source>
        <dbReference type="ARBA" id="ARBA00022552"/>
    </source>
</evidence>
<keyword evidence="6 9" id="KW-0255">Endonuclease</keyword>
<dbReference type="InterPro" id="IPR000999">
    <property type="entry name" value="RNase_III_dom"/>
</dbReference>
<accession>A0A2K8KXD2</accession>
<feature type="active site" evidence="9">
    <location>
        <position position="116"/>
    </location>
</feature>
<dbReference type="KEGG" id="maes:Ga0123461_0952"/>
<dbReference type="GO" id="GO:0003725">
    <property type="term" value="F:double-stranded RNA binding"/>
    <property type="evidence" value="ECO:0007669"/>
    <property type="project" value="TreeGrafter"/>
</dbReference>
<feature type="domain" description="RNase III" evidence="11">
    <location>
        <begin position="1"/>
        <end position="127"/>
    </location>
</feature>
<dbReference type="Gene3D" id="3.30.160.20">
    <property type="match status" value="1"/>
</dbReference>
<dbReference type="GO" id="GO:0046872">
    <property type="term" value="F:metal ion binding"/>
    <property type="evidence" value="ECO:0007669"/>
    <property type="project" value="UniProtKB-KW"/>
</dbReference>
<comment type="catalytic activity">
    <reaction evidence="1 9">
        <text>Endonucleolytic cleavage to 5'-phosphomonoester.</text>
        <dbReference type="EC" id="3.1.26.3"/>
    </reaction>
</comment>
<feature type="binding site" evidence="9">
    <location>
        <position position="40"/>
    </location>
    <ligand>
        <name>Mg(2+)</name>
        <dbReference type="ChEBI" id="CHEBI:18420"/>
    </ligand>
</feature>
<dbReference type="GO" id="GO:0006397">
    <property type="term" value="P:mRNA processing"/>
    <property type="evidence" value="ECO:0007669"/>
    <property type="project" value="UniProtKB-UniRule"/>
</dbReference>
<dbReference type="SUPFAM" id="SSF69065">
    <property type="entry name" value="RNase III domain-like"/>
    <property type="match status" value="1"/>
</dbReference>
<evidence type="ECO:0000256" key="8">
    <source>
        <dbReference type="ARBA" id="ARBA00022884"/>
    </source>
</evidence>
<evidence type="ECO:0000313" key="13">
    <source>
        <dbReference type="Proteomes" id="UP000231701"/>
    </source>
</evidence>
<evidence type="ECO:0000256" key="2">
    <source>
        <dbReference type="ARBA" id="ARBA00010183"/>
    </source>
</evidence>
<dbReference type="GO" id="GO:0004525">
    <property type="term" value="F:ribonuclease III activity"/>
    <property type="evidence" value="ECO:0007669"/>
    <property type="project" value="UniProtKB-UniRule"/>
</dbReference>
<evidence type="ECO:0000256" key="1">
    <source>
        <dbReference type="ARBA" id="ARBA00000109"/>
    </source>
</evidence>
<feature type="domain" description="DRBM" evidence="10">
    <location>
        <begin position="153"/>
        <end position="221"/>
    </location>
</feature>
<keyword evidence="9" id="KW-0460">Magnesium</keyword>
<evidence type="ECO:0000256" key="5">
    <source>
        <dbReference type="ARBA" id="ARBA00022722"/>
    </source>
</evidence>
<keyword evidence="9" id="KW-0819">tRNA processing</keyword>
<gene>
    <name evidence="9" type="primary">rnc</name>
    <name evidence="12" type="ORF">Ga0123461_0952</name>
</gene>
<reference evidence="12 13" key="1">
    <citation type="submission" date="2016-12" db="EMBL/GenBank/DDBJ databases">
        <title>Isolation and genomic insights into novel planktonic Zetaproteobacteria from stratified waters of the Chesapeake Bay.</title>
        <authorList>
            <person name="McAllister S.M."/>
            <person name="Kato S."/>
            <person name="Chan C.S."/>
            <person name="Chiu B.K."/>
            <person name="Field E.K."/>
        </authorList>
    </citation>
    <scope>NUCLEOTIDE SEQUENCE [LARGE SCALE GENOMIC DNA]</scope>
    <source>
        <strain evidence="12 13">CP-5</strain>
    </source>
</reference>
<evidence type="ECO:0000256" key="7">
    <source>
        <dbReference type="ARBA" id="ARBA00022801"/>
    </source>
</evidence>
<keyword evidence="4 9" id="KW-0507">mRNA processing</keyword>
<keyword evidence="8 9" id="KW-0694">RNA-binding</keyword>
<dbReference type="PANTHER" id="PTHR11207">
    <property type="entry name" value="RIBONUCLEASE III"/>
    <property type="match status" value="1"/>
</dbReference>
<evidence type="ECO:0000259" key="11">
    <source>
        <dbReference type="PROSITE" id="PS50142"/>
    </source>
</evidence>
<dbReference type="PROSITE" id="PS50142">
    <property type="entry name" value="RNASE_3_2"/>
    <property type="match status" value="1"/>
</dbReference>
<keyword evidence="9" id="KW-0479">Metal-binding</keyword>
<keyword evidence="7 9" id="KW-0378">Hydrolase</keyword>
<comment type="function">
    <text evidence="9">Digests double-stranded RNA. Involved in the processing of primary rRNA transcript to yield the immediate precursors to the large and small rRNAs (23S and 16S). Processes some mRNAs, and tRNAs when they are encoded in the rRNA operon. Processes pre-crRNA and tracrRNA of type II CRISPR loci if present in the organism.</text>
</comment>
<dbReference type="RefSeq" id="WP_232710372.1">
    <property type="nucleotide sequence ID" value="NZ_CP018799.1"/>
</dbReference>
<evidence type="ECO:0000313" key="12">
    <source>
        <dbReference type="EMBL" id="ATX79372.1"/>
    </source>
</evidence>
<dbReference type="SMART" id="SM00358">
    <property type="entry name" value="DSRM"/>
    <property type="match status" value="1"/>
</dbReference>
<comment type="subcellular location">
    <subcellularLocation>
        <location evidence="9">Cytoplasm</location>
    </subcellularLocation>
</comment>
<dbReference type="EMBL" id="CP018799">
    <property type="protein sequence ID" value="ATX79372.1"/>
    <property type="molecule type" value="Genomic_DNA"/>
</dbReference>
<keyword evidence="13" id="KW-1185">Reference proteome</keyword>
<dbReference type="PROSITE" id="PS00517">
    <property type="entry name" value="RNASE_3_1"/>
    <property type="match status" value="1"/>
</dbReference>
<evidence type="ECO:0000256" key="9">
    <source>
        <dbReference type="HAMAP-Rule" id="MF_00104"/>
    </source>
</evidence>
<dbReference type="Proteomes" id="UP000231701">
    <property type="component" value="Chromosome"/>
</dbReference>
<dbReference type="FunFam" id="1.10.1520.10:FF:000001">
    <property type="entry name" value="Ribonuclease 3"/>
    <property type="match status" value="1"/>
</dbReference>
<evidence type="ECO:0000259" key="10">
    <source>
        <dbReference type="PROSITE" id="PS50137"/>
    </source>
</evidence>
<dbReference type="InterPro" id="IPR036389">
    <property type="entry name" value="RNase_III_sf"/>
</dbReference>
<keyword evidence="9" id="KW-0963">Cytoplasm</keyword>
<dbReference type="PANTHER" id="PTHR11207:SF0">
    <property type="entry name" value="RIBONUCLEASE 3"/>
    <property type="match status" value="1"/>
</dbReference>
<dbReference type="Gene3D" id="1.10.1520.10">
    <property type="entry name" value="Ribonuclease III domain"/>
    <property type="match status" value="1"/>
</dbReference>
<dbReference type="SMART" id="SM00535">
    <property type="entry name" value="RIBOc"/>
    <property type="match status" value="1"/>
</dbReference>
<dbReference type="EC" id="3.1.26.3" evidence="9"/>
<comment type="subunit">
    <text evidence="9">Homodimer.</text>
</comment>
<keyword evidence="9" id="KW-0699">rRNA-binding</keyword>
<keyword evidence="5 9" id="KW-0540">Nuclease</keyword>
<proteinExistence type="inferred from homology"/>
<dbReference type="CDD" id="cd00593">
    <property type="entry name" value="RIBOc"/>
    <property type="match status" value="1"/>
</dbReference>
<dbReference type="GO" id="GO:0006364">
    <property type="term" value="P:rRNA processing"/>
    <property type="evidence" value="ECO:0007669"/>
    <property type="project" value="UniProtKB-UniRule"/>
</dbReference>
<dbReference type="PROSITE" id="PS50137">
    <property type="entry name" value="DS_RBD"/>
    <property type="match status" value="1"/>
</dbReference>
<evidence type="ECO:0000256" key="4">
    <source>
        <dbReference type="ARBA" id="ARBA00022664"/>
    </source>
</evidence>
<sequence length="221" mass="24666">MKKLEERVDYRFSDHALLTRALTHRSASLAMKGKHMERLEFLGDAVLGLVISEFLHAHFPDRPEGELSRMRSALVRRESLLEVAKAWQLIPHLIVGESERSAKGIKSPSIAANAVEAVIGAIFEDGGWEPVRKVVKAAWKSMLADIERVDTCDAKSRLQELTQANGWGLPEYELTDHGVGYSPRFEALCRVQGDVAGKGRGERKKLAEIAAAEQAWRELKK</sequence>
<protein>
    <recommendedName>
        <fullName evidence="9">Ribonuclease 3</fullName>
        <ecNumber evidence="9">3.1.26.3</ecNumber>
    </recommendedName>
    <alternativeName>
        <fullName evidence="9">Ribonuclease III</fullName>
        <shortName evidence="9">RNase III</shortName>
    </alternativeName>
</protein>
<feature type="binding site" evidence="9">
    <location>
        <position position="116"/>
    </location>
    <ligand>
        <name>Mg(2+)</name>
        <dbReference type="ChEBI" id="CHEBI:18420"/>
    </ligand>
</feature>
<name>A0A2K8KXD2_MARES</name>
<dbReference type="Pfam" id="PF00035">
    <property type="entry name" value="dsrm"/>
    <property type="match status" value="1"/>
</dbReference>
<organism evidence="12 13">
    <name type="scientific">Mariprofundus aestuarium</name>
    <dbReference type="NCBI Taxonomy" id="1921086"/>
    <lineage>
        <taxon>Bacteria</taxon>
        <taxon>Pseudomonadati</taxon>
        <taxon>Pseudomonadota</taxon>
        <taxon>Candidatius Mariprofundia</taxon>
        <taxon>Mariprofundales</taxon>
        <taxon>Mariprofundaceae</taxon>
        <taxon>Mariprofundus</taxon>
    </lineage>
</organism>
<dbReference type="AlphaFoldDB" id="A0A2K8KXD2"/>
<dbReference type="NCBIfam" id="TIGR02191">
    <property type="entry name" value="RNaseIII"/>
    <property type="match status" value="1"/>
</dbReference>
<feature type="binding site" evidence="9">
    <location>
        <position position="113"/>
    </location>
    <ligand>
        <name>Mg(2+)</name>
        <dbReference type="ChEBI" id="CHEBI:18420"/>
    </ligand>
</feature>
<dbReference type="InterPro" id="IPR011907">
    <property type="entry name" value="RNase_III"/>
</dbReference>
<dbReference type="SUPFAM" id="SSF54768">
    <property type="entry name" value="dsRNA-binding domain-like"/>
    <property type="match status" value="1"/>
</dbReference>
<dbReference type="GO" id="GO:0005737">
    <property type="term" value="C:cytoplasm"/>
    <property type="evidence" value="ECO:0007669"/>
    <property type="project" value="UniProtKB-SubCell"/>
</dbReference>
<comment type="cofactor">
    <cofactor evidence="9">
        <name>Mg(2+)</name>
        <dbReference type="ChEBI" id="CHEBI:18420"/>
    </cofactor>
</comment>